<dbReference type="AlphaFoldDB" id="A0A9D4I2Z6"/>
<keyword evidence="2" id="KW-1185">Reference proteome</keyword>
<sequence length="56" mass="6434">MDMVSALRPGGNGIDRPRDRSTNMYKAIYPLFFEEGHKSENKCISMLLSSRLERNT</sequence>
<evidence type="ECO:0000313" key="2">
    <source>
        <dbReference type="Proteomes" id="UP000828390"/>
    </source>
</evidence>
<dbReference type="Proteomes" id="UP000828390">
    <property type="component" value="Unassembled WGS sequence"/>
</dbReference>
<gene>
    <name evidence="1" type="ORF">DPMN_047282</name>
</gene>
<organism evidence="1 2">
    <name type="scientific">Dreissena polymorpha</name>
    <name type="common">Zebra mussel</name>
    <name type="synonym">Mytilus polymorpha</name>
    <dbReference type="NCBI Taxonomy" id="45954"/>
    <lineage>
        <taxon>Eukaryota</taxon>
        <taxon>Metazoa</taxon>
        <taxon>Spiralia</taxon>
        <taxon>Lophotrochozoa</taxon>
        <taxon>Mollusca</taxon>
        <taxon>Bivalvia</taxon>
        <taxon>Autobranchia</taxon>
        <taxon>Heteroconchia</taxon>
        <taxon>Euheterodonta</taxon>
        <taxon>Imparidentia</taxon>
        <taxon>Neoheterodontei</taxon>
        <taxon>Myida</taxon>
        <taxon>Dreissenoidea</taxon>
        <taxon>Dreissenidae</taxon>
        <taxon>Dreissena</taxon>
    </lineage>
</organism>
<comment type="caution">
    <text evidence="1">The sequence shown here is derived from an EMBL/GenBank/DDBJ whole genome shotgun (WGS) entry which is preliminary data.</text>
</comment>
<reference evidence="1" key="2">
    <citation type="submission" date="2020-11" db="EMBL/GenBank/DDBJ databases">
        <authorList>
            <person name="McCartney M.A."/>
            <person name="Auch B."/>
            <person name="Kono T."/>
            <person name="Mallez S."/>
            <person name="Becker A."/>
            <person name="Gohl D.M."/>
            <person name="Silverstein K.A.T."/>
            <person name="Koren S."/>
            <person name="Bechman K.B."/>
            <person name="Herman A."/>
            <person name="Abrahante J.E."/>
            <person name="Garbe J."/>
        </authorList>
    </citation>
    <scope>NUCLEOTIDE SEQUENCE</scope>
    <source>
        <strain evidence="1">Duluth1</strain>
        <tissue evidence="1">Whole animal</tissue>
    </source>
</reference>
<protein>
    <submittedName>
        <fullName evidence="1">Uncharacterized protein</fullName>
    </submittedName>
</protein>
<reference evidence="1" key="1">
    <citation type="journal article" date="2019" name="bioRxiv">
        <title>The Genome of the Zebra Mussel, Dreissena polymorpha: A Resource for Invasive Species Research.</title>
        <authorList>
            <person name="McCartney M.A."/>
            <person name="Auch B."/>
            <person name="Kono T."/>
            <person name="Mallez S."/>
            <person name="Zhang Y."/>
            <person name="Obille A."/>
            <person name="Becker A."/>
            <person name="Abrahante J.E."/>
            <person name="Garbe J."/>
            <person name="Badalamenti J.P."/>
            <person name="Herman A."/>
            <person name="Mangelson H."/>
            <person name="Liachko I."/>
            <person name="Sullivan S."/>
            <person name="Sone E.D."/>
            <person name="Koren S."/>
            <person name="Silverstein K.A.T."/>
            <person name="Beckman K.B."/>
            <person name="Gohl D.M."/>
        </authorList>
    </citation>
    <scope>NUCLEOTIDE SEQUENCE</scope>
    <source>
        <strain evidence="1">Duluth1</strain>
        <tissue evidence="1">Whole animal</tissue>
    </source>
</reference>
<dbReference type="EMBL" id="JAIWYP010000011">
    <property type="protein sequence ID" value="KAH3740576.1"/>
    <property type="molecule type" value="Genomic_DNA"/>
</dbReference>
<evidence type="ECO:0000313" key="1">
    <source>
        <dbReference type="EMBL" id="KAH3740576.1"/>
    </source>
</evidence>
<accession>A0A9D4I2Z6</accession>
<proteinExistence type="predicted"/>
<name>A0A9D4I2Z6_DREPO</name>